<protein>
    <submittedName>
        <fullName evidence="1">Uncharacterized protein</fullName>
    </submittedName>
</protein>
<dbReference type="Gene3D" id="3.30.460.40">
    <property type="match status" value="1"/>
</dbReference>
<sequence>MSQQELLKRVISVLESAGIQYMLTGSLASSLQGEPRLTHDIDIVVAVPENALKKLSAAFPPPDYYLDEQSILAAIAEKSMFNLIDLTTGDKVDFWILTDQPFDQSRFSRRVTNCFMGQKIVVSRPEDTILAKLRWAKLAGGSEKQLTDALRVYEVQFGNLNMEYLESWARELGVENLLAEIKFRSKCI</sequence>
<dbReference type="OrthoDB" id="1551055at2"/>
<gene>
    <name evidence="1" type="ORF">MGLY_10820</name>
</gene>
<organism evidence="1 2">
    <name type="scientific">Neomoorella glycerini</name>
    <dbReference type="NCBI Taxonomy" id="55779"/>
    <lineage>
        <taxon>Bacteria</taxon>
        <taxon>Bacillati</taxon>
        <taxon>Bacillota</taxon>
        <taxon>Clostridia</taxon>
        <taxon>Neomoorellales</taxon>
        <taxon>Neomoorellaceae</taxon>
        <taxon>Neomoorella</taxon>
    </lineage>
</organism>
<dbReference type="EMBL" id="CP046244">
    <property type="protein sequence ID" value="QGP91740.1"/>
    <property type="molecule type" value="Genomic_DNA"/>
</dbReference>
<dbReference type="AlphaFoldDB" id="A0A6I5ZPB1"/>
<dbReference type="InterPro" id="IPR043519">
    <property type="entry name" value="NT_sf"/>
</dbReference>
<proteinExistence type="predicted"/>
<accession>A0A6I5ZPB1</accession>
<keyword evidence="2" id="KW-1185">Reference proteome</keyword>
<evidence type="ECO:0000313" key="1">
    <source>
        <dbReference type="EMBL" id="QGP91740.1"/>
    </source>
</evidence>
<evidence type="ECO:0000313" key="2">
    <source>
        <dbReference type="Proteomes" id="UP000425916"/>
    </source>
</evidence>
<dbReference type="RefSeq" id="WP_156272418.1">
    <property type="nucleotide sequence ID" value="NZ_CP046244.1"/>
</dbReference>
<dbReference type="Proteomes" id="UP000425916">
    <property type="component" value="Chromosome"/>
</dbReference>
<reference evidence="1 2" key="1">
    <citation type="submission" date="2019-11" db="EMBL/GenBank/DDBJ databases">
        <title>Genome sequence of Moorella glycerini DSM11254.</title>
        <authorList>
            <person name="Poehlein A."/>
            <person name="Boeer T."/>
            <person name="Daniel R."/>
        </authorList>
    </citation>
    <scope>NUCLEOTIDE SEQUENCE [LARGE SCALE GENOMIC DNA]</scope>
    <source>
        <strain evidence="1 2">DSM 11254</strain>
    </source>
</reference>
<dbReference type="SUPFAM" id="SSF81301">
    <property type="entry name" value="Nucleotidyltransferase"/>
    <property type="match status" value="1"/>
</dbReference>
<name>A0A6I5ZPB1_9FIRM</name>